<comment type="caution">
    <text evidence="3">The sequence shown here is derived from an EMBL/GenBank/DDBJ whole genome shotgun (WGS) entry which is preliminary data.</text>
</comment>
<dbReference type="GO" id="GO:0003676">
    <property type="term" value="F:nucleic acid binding"/>
    <property type="evidence" value="ECO:0007669"/>
    <property type="project" value="InterPro"/>
</dbReference>
<reference evidence="3" key="1">
    <citation type="submission" date="2019-06" db="EMBL/GenBank/DDBJ databases">
        <authorList>
            <person name="Zheng W."/>
        </authorList>
    </citation>
    <scope>NUCLEOTIDE SEQUENCE</scope>
    <source>
        <strain evidence="3">QDHG01</strain>
    </source>
</reference>
<proteinExistence type="predicted"/>
<dbReference type="Proteomes" id="UP000785679">
    <property type="component" value="Unassembled WGS sequence"/>
</dbReference>
<dbReference type="SMART" id="SM00443">
    <property type="entry name" value="G_patch"/>
    <property type="match status" value="1"/>
</dbReference>
<dbReference type="InterPro" id="IPR000467">
    <property type="entry name" value="G_patch_dom"/>
</dbReference>
<keyword evidence="4" id="KW-1185">Reference proteome</keyword>
<dbReference type="Pfam" id="PF01585">
    <property type="entry name" value="G-patch"/>
    <property type="match status" value="1"/>
</dbReference>
<feature type="region of interest" description="Disordered" evidence="1">
    <location>
        <begin position="112"/>
        <end position="148"/>
    </location>
</feature>
<protein>
    <recommendedName>
        <fullName evidence="2">G-patch domain-containing protein</fullName>
    </recommendedName>
</protein>
<dbReference type="EMBL" id="RRYP01015015">
    <property type="protein sequence ID" value="TNV75709.1"/>
    <property type="molecule type" value="Genomic_DNA"/>
</dbReference>
<dbReference type="OrthoDB" id="291080at2759"/>
<dbReference type="GO" id="GO:0005730">
    <property type="term" value="C:nucleolus"/>
    <property type="evidence" value="ECO:0007669"/>
    <property type="project" value="TreeGrafter"/>
</dbReference>
<dbReference type="PROSITE" id="PS50174">
    <property type="entry name" value="G_PATCH"/>
    <property type="match status" value="1"/>
</dbReference>
<feature type="domain" description="G-patch" evidence="2">
    <location>
        <begin position="38"/>
        <end position="84"/>
    </location>
</feature>
<organism evidence="3 4">
    <name type="scientific">Halteria grandinella</name>
    <dbReference type="NCBI Taxonomy" id="5974"/>
    <lineage>
        <taxon>Eukaryota</taxon>
        <taxon>Sar</taxon>
        <taxon>Alveolata</taxon>
        <taxon>Ciliophora</taxon>
        <taxon>Intramacronucleata</taxon>
        <taxon>Spirotrichea</taxon>
        <taxon>Stichotrichia</taxon>
        <taxon>Sporadotrichida</taxon>
        <taxon>Halteriidae</taxon>
        <taxon>Halteria</taxon>
    </lineage>
</organism>
<feature type="compositionally biased region" description="Low complexity" evidence="1">
    <location>
        <begin position="208"/>
        <end position="219"/>
    </location>
</feature>
<dbReference type="InterPro" id="IPR050656">
    <property type="entry name" value="PINX1"/>
</dbReference>
<feature type="compositionally biased region" description="Basic and acidic residues" evidence="1">
    <location>
        <begin position="178"/>
        <end position="207"/>
    </location>
</feature>
<gene>
    <name evidence="3" type="ORF">FGO68_gene16878</name>
</gene>
<dbReference type="PANTHER" id="PTHR23149">
    <property type="entry name" value="G PATCH DOMAIN CONTAINING PROTEIN"/>
    <property type="match status" value="1"/>
</dbReference>
<feature type="region of interest" description="Disordered" evidence="1">
    <location>
        <begin position="160"/>
        <end position="219"/>
    </location>
</feature>
<accession>A0A8J8SYN2</accession>
<evidence type="ECO:0000259" key="2">
    <source>
        <dbReference type="PROSITE" id="PS50174"/>
    </source>
</evidence>
<sequence length="219" mass="24826">MQVCVMFVYQIYQLLRNMSRKYFDKLMTGTGVSDKKVKSSLAETLMKKMGWSEGKGLGKHETGETEVLQIKRREEGQALGAANQTAAANFKWDNQFWIDAYNKSASKLAAIENKDKDKKRGKKKDNKKDKKKDSKKKKEVSEDEDSDDFELVIEKSTKSLLSKAISKDKPAPTSSSKSKKDGEKDGKKDKKREEVEAGQKLKRERSDSISTRLRSSSNV</sequence>
<dbReference type="PANTHER" id="PTHR23149:SF9">
    <property type="entry name" value="G PATCH DOMAIN-CONTAINING PROTEIN 4"/>
    <property type="match status" value="1"/>
</dbReference>
<evidence type="ECO:0000313" key="3">
    <source>
        <dbReference type="EMBL" id="TNV75709.1"/>
    </source>
</evidence>
<name>A0A8J8SYN2_HALGN</name>
<evidence type="ECO:0000313" key="4">
    <source>
        <dbReference type="Proteomes" id="UP000785679"/>
    </source>
</evidence>
<evidence type="ECO:0000256" key="1">
    <source>
        <dbReference type="SAM" id="MobiDB-lite"/>
    </source>
</evidence>
<dbReference type="AlphaFoldDB" id="A0A8J8SYN2"/>